<keyword evidence="2" id="KW-1185">Reference proteome</keyword>
<sequence length="106" mass="11675">MARVEMEEEQVRASSQLSIKPIIVPKISASSVLSFSLTSASPYMLGPSISKTTQMADTLDDLAFWLPNQILNDEDPPAMELNSNTMKSGGFRLWFEADAPKAQKLI</sequence>
<reference evidence="1 2" key="2">
    <citation type="submission" date="2019-11" db="EMBL/GenBank/DDBJ databases">
        <title>A de novo genome assembly of a pear dwarfing rootstock.</title>
        <authorList>
            <person name="Wang F."/>
            <person name="Wang J."/>
            <person name="Li S."/>
            <person name="Zhang Y."/>
            <person name="Fang M."/>
            <person name="Ma L."/>
            <person name="Zhao Y."/>
            <person name="Jiang S."/>
        </authorList>
    </citation>
    <scope>NUCLEOTIDE SEQUENCE [LARGE SCALE GENOMIC DNA]</scope>
    <source>
        <strain evidence="1">S2</strain>
        <tissue evidence="1">Leaf</tissue>
    </source>
</reference>
<dbReference type="Proteomes" id="UP000327157">
    <property type="component" value="Unassembled WGS sequence"/>
</dbReference>
<protein>
    <submittedName>
        <fullName evidence="1">Uncharacterized protein</fullName>
    </submittedName>
</protein>
<organism evidence="1 2">
    <name type="scientific">Pyrus ussuriensis x Pyrus communis</name>
    <dbReference type="NCBI Taxonomy" id="2448454"/>
    <lineage>
        <taxon>Eukaryota</taxon>
        <taxon>Viridiplantae</taxon>
        <taxon>Streptophyta</taxon>
        <taxon>Embryophyta</taxon>
        <taxon>Tracheophyta</taxon>
        <taxon>Spermatophyta</taxon>
        <taxon>Magnoliopsida</taxon>
        <taxon>eudicotyledons</taxon>
        <taxon>Gunneridae</taxon>
        <taxon>Pentapetalae</taxon>
        <taxon>rosids</taxon>
        <taxon>fabids</taxon>
        <taxon>Rosales</taxon>
        <taxon>Rosaceae</taxon>
        <taxon>Amygdaloideae</taxon>
        <taxon>Maleae</taxon>
        <taxon>Pyrus</taxon>
    </lineage>
</organism>
<evidence type="ECO:0000313" key="1">
    <source>
        <dbReference type="EMBL" id="KAB2603748.1"/>
    </source>
</evidence>
<reference evidence="1 2" key="1">
    <citation type="submission" date="2019-09" db="EMBL/GenBank/DDBJ databases">
        <authorList>
            <person name="Ou C."/>
        </authorList>
    </citation>
    <scope>NUCLEOTIDE SEQUENCE [LARGE SCALE GENOMIC DNA]</scope>
    <source>
        <strain evidence="1">S2</strain>
        <tissue evidence="1">Leaf</tissue>
    </source>
</reference>
<dbReference type="EMBL" id="SMOL01000693">
    <property type="protein sequence ID" value="KAB2603748.1"/>
    <property type="molecule type" value="Genomic_DNA"/>
</dbReference>
<proteinExistence type="predicted"/>
<accession>A0A5N5FKP7</accession>
<name>A0A5N5FKP7_9ROSA</name>
<evidence type="ECO:0000313" key="2">
    <source>
        <dbReference type="Proteomes" id="UP000327157"/>
    </source>
</evidence>
<gene>
    <name evidence="1" type="ORF">D8674_039812</name>
</gene>
<comment type="caution">
    <text evidence="1">The sequence shown here is derived from an EMBL/GenBank/DDBJ whole genome shotgun (WGS) entry which is preliminary data.</text>
</comment>
<dbReference type="AlphaFoldDB" id="A0A5N5FKP7"/>
<dbReference type="OrthoDB" id="747893at2759"/>